<name>A0A7S1P308_9ALVE</name>
<feature type="compositionally biased region" description="Basic and acidic residues" evidence="1">
    <location>
        <begin position="81"/>
        <end position="91"/>
    </location>
</feature>
<feature type="region of interest" description="Disordered" evidence="1">
    <location>
        <begin position="81"/>
        <end position="104"/>
    </location>
</feature>
<feature type="region of interest" description="Disordered" evidence="1">
    <location>
        <begin position="1"/>
        <end position="31"/>
    </location>
</feature>
<dbReference type="AlphaFoldDB" id="A0A7S1P308"/>
<sequence length="104" mass="11881">MTLYQEPAMTPITANVTPTAEKKRSAHAATSAPTVMVIAARTTPRVGIRLKTQYSHGMVNRQLKRRRAEYIGTFKYLRDDSPQKMRREQTKDMPMSCHSRRSVS</sequence>
<proteinExistence type="predicted"/>
<organism evidence="2">
    <name type="scientific">Vitrella brassicaformis</name>
    <dbReference type="NCBI Taxonomy" id="1169539"/>
    <lineage>
        <taxon>Eukaryota</taxon>
        <taxon>Sar</taxon>
        <taxon>Alveolata</taxon>
        <taxon>Colpodellida</taxon>
        <taxon>Vitrellaceae</taxon>
        <taxon>Vitrella</taxon>
    </lineage>
</organism>
<dbReference type="EMBL" id="HBGB01020497">
    <property type="protein sequence ID" value="CAD9056765.1"/>
    <property type="molecule type" value="Transcribed_RNA"/>
</dbReference>
<accession>A0A7S1P308</accession>
<evidence type="ECO:0000313" key="2">
    <source>
        <dbReference type="EMBL" id="CAD9056765.1"/>
    </source>
</evidence>
<evidence type="ECO:0000256" key="1">
    <source>
        <dbReference type="SAM" id="MobiDB-lite"/>
    </source>
</evidence>
<protein>
    <submittedName>
        <fullName evidence="2">Uncharacterized protein</fullName>
    </submittedName>
</protein>
<gene>
    <name evidence="2" type="ORF">VBRA1451_LOCUS11831</name>
</gene>
<reference evidence="2" key="1">
    <citation type="submission" date="2021-01" db="EMBL/GenBank/DDBJ databases">
        <authorList>
            <person name="Corre E."/>
            <person name="Pelletier E."/>
            <person name="Niang G."/>
            <person name="Scheremetjew M."/>
            <person name="Finn R."/>
            <person name="Kale V."/>
            <person name="Holt S."/>
            <person name="Cochrane G."/>
            <person name="Meng A."/>
            <person name="Brown T."/>
            <person name="Cohen L."/>
        </authorList>
    </citation>
    <scope>NUCLEOTIDE SEQUENCE</scope>
    <source>
        <strain evidence="2">CCMP3346</strain>
    </source>
</reference>